<accession>A0A919L6S0</accession>
<organism evidence="1 2">
    <name type="scientific">Streptomyces capitiformicae</name>
    <dbReference type="NCBI Taxonomy" id="2014920"/>
    <lineage>
        <taxon>Bacteria</taxon>
        <taxon>Bacillati</taxon>
        <taxon>Actinomycetota</taxon>
        <taxon>Actinomycetes</taxon>
        <taxon>Kitasatosporales</taxon>
        <taxon>Streptomycetaceae</taxon>
        <taxon>Streptomyces</taxon>
    </lineage>
</organism>
<dbReference type="Proteomes" id="UP000603227">
    <property type="component" value="Unassembled WGS sequence"/>
</dbReference>
<proteinExistence type="predicted"/>
<protein>
    <submittedName>
        <fullName evidence="1">Uncharacterized protein</fullName>
    </submittedName>
</protein>
<evidence type="ECO:0000313" key="1">
    <source>
        <dbReference type="EMBL" id="GHH85464.1"/>
    </source>
</evidence>
<dbReference type="EMBL" id="BNAT01000005">
    <property type="protein sequence ID" value="GHH85464.1"/>
    <property type="molecule type" value="Genomic_DNA"/>
</dbReference>
<sequence>MRAPDCAIKMETIFNKLGKGADMSDAARGRRSRPFTLVVCASCHAETNGLMDGLRRAVRGCPHGVMVSTGCLEKVLHCRSDRGLHAAVQPCTADRKPVGAVVRLGPLVTGADAEAVGAWLRAGMPDDGTLPNRLRAAPAPQQVAHLN</sequence>
<reference evidence="1" key="1">
    <citation type="journal article" date="2014" name="Int. J. Syst. Evol. Microbiol.">
        <title>Complete genome sequence of Corynebacterium casei LMG S-19264T (=DSM 44701T), isolated from a smear-ripened cheese.</title>
        <authorList>
            <consortium name="US DOE Joint Genome Institute (JGI-PGF)"/>
            <person name="Walter F."/>
            <person name="Albersmeier A."/>
            <person name="Kalinowski J."/>
            <person name="Ruckert C."/>
        </authorList>
    </citation>
    <scope>NUCLEOTIDE SEQUENCE</scope>
    <source>
        <strain evidence="1">CGMCC 4.7403</strain>
    </source>
</reference>
<name>A0A919L6S0_9ACTN</name>
<keyword evidence="2" id="KW-1185">Reference proteome</keyword>
<dbReference type="AlphaFoldDB" id="A0A919L6S0"/>
<comment type="caution">
    <text evidence="1">The sequence shown here is derived from an EMBL/GenBank/DDBJ whole genome shotgun (WGS) entry which is preliminary data.</text>
</comment>
<evidence type="ECO:0000313" key="2">
    <source>
        <dbReference type="Proteomes" id="UP000603227"/>
    </source>
</evidence>
<gene>
    <name evidence="1" type="ORF">GCM10017771_18430</name>
</gene>
<reference evidence="1" key="2">
    <citation type="submission" date="2020-09" db="EMBL/GenBank/DDBJ databases">
        <authorList>
            <person name="Sun Q."/>
            <person name="Zhou Y."/>
        </authorList>
    </citation>
    <scope>NUCLEOTIDE SEQUENCE</scope>
    <source>
        <strain evidence="1">CGMCC 4.7403</strain>
    </source>
</reference>